<dbReference type="EMBL" id="SLUN01000008">
    <property type="protein sequence ID" value="TCL70974.1"/>
    <property type="molecule type" value="Genomic_DNA"/>
</dbReference>
<evidence type="ECO:0000259" key="1">
    <source>
        <dbReference type="SMART" id="SM00849"/>
    </source>
</evidence>
<dbReference type="SUPFAM" id="SSF56281">
    <property type="entry name" value="Metallo-hydrolase/oxidoreductase"/>
    <property type="match status" value="1"/>
</dbReference>
<protein>
    <submittedName>
        <fullName evidence="2">Glyoxylase-like metal-dependent hydrolase (Beta-lactamase superfamily II)</fullName>
    </submittedName>
</protein>
<dbReference type="InterPro" id="IPR036866">
    <property type="entry name" value="RibonucZ/Hydroxyglut_hydro"/>
</dbReference>
<gene>
    <name evidence="2" type="ORF">EDC14_1008123</name>
</gene>
<dbReference type="InterPro" id="IPR050855">
    <property type="entry name" value="NDM-1-like"/>
</dbReference>
<dbReference type="PANTHER" id="PTHR42951">
    <property type="entry name" value="METALLO-BETA-LACTAMASE DOMAIN-CONTAINING"/>
    <property type="match status" value="1"/>
</dbReference>
<keyword evidence="3" id="KW-1185">Reference proteome</keyword>
<dbReference type="GO" id="GO:0016787">
    <property type="term" value="F:hydrolase activity"/>
    <property type="evidence" value="ECO:0007669"/>
    <property type="project" value="UniProtKB-KW"/>
</dbReference>
<dbReference type="CDD" id="cd07743">
    <property type="entry name" value="metallo-hydrolase-like_MBL-fold"/>
    <property type="match status" value="1"/>
</dbReference>
<name>A0A4R1RWY5_HYDET</name>
<comment type="caution">
    <text evidence="2">The sequence shown here is derived from an EMBL/GenBank/DDBJ whole genome shotgun (WGS) entry which is preliminary data.</text>
</comment>
<proteinExistence type="predicted"/>
<feature type="domain" description="Metallo-beta-lactamase" evidence="1">
    <location>
        <begin position="18"/>
        <end position="209"/>
    </location>
</feature>
<accession>A0A4R1RWY5</accession>
<dbReference type="Proteomes" id="UP000295008">
    <property type="component" value="Unassembled WGS sequence"/>
</dbReference>
<sequence>MAEQLLSLAEECWVYPGRTNTGVITLEDGRTCLVIDPGQDRDSARQLQRSLQELGLAIGAVVFTHAHADHFGAAHFLKSEAPLAFFASEFEAALIEQPLLEPLFLFGGAEPIPELTHKFLLAKPVPIAGRLREGVWELGGVQFGIRSLPGHSPGQIGIVYRNILFGGDVLTLTQFIEKYKFPFYSDIAKARRTLELLSEASYDWLVPGHGPLLTPSQYQAQIRENLAYLAMLADMTELILEEKGPLSEEEVYGQMAERLATPLVTPVQYVLNRTLVLALLKYLYELKRIRFFFQANRWLWGKI</sequence>
<keyword evidence="2" id="KW-0378">Hydrolase</keyword>
<reference evidence="2 3" key="1">
    <citation type="submission" date="2019-03" db="EMBL/GenBank/DDBJ databases">
        <title>Genomic Encyclopedia of Type Strains, Phase IV (KMG-IV): sequencing the most valuable type-strain genomes for metagenomic binning, comparative biology and taxonomic classification.</title>
        <authorList>
            <person name="Goeker M."/>
        </authorList>
    </citation>
    <scope>NUCLEOTIDE SEQUENCE [LARGE SCALE GENOMIC DNA]</scope>
    <source>
        <strain evidence="2 3">LX-B</strain>
    </source>
</reference>
<dbReference type="AlphaFoldDB" id="A0A4R1RWY5"/>
<dbReference type="Pfam" id="PF00753">
    <property type="entry name" value="Lactamase_B"/>
    <property type="match status" value="1"/>
</dbReference>
<dbReference type="SMART" id="SM00849">
    <property type="entry name" value="Lactamase_B"/>
    <property type="match status" value="1"/>
</dbReference>
<evidence type="ECO:0000313" key="2">
    <source>
        <dbReference type="EMBL" id="TCL70974.1"/>
    </source>
</evidence>
<organism evidence="2 3">
    <name type="scientific">Hydrogenispora ethanolica</name>
    <dbReference type="NCBI Taxonomy" id="1082276"/>
    <lineage>
        <taxon>Bacteria</taxon>
        <taxon>Bacillati</taxon>
        <taxon>Bacillota</taxon>
        <taxon>Hydrogenispora</taxon>
    </lineage>
</organism>
<dbReference type="OrthoDB" id="9815874at2"/>
<dbReference type="Gene3D" id="3.60.15.10">
    <property type="entry name" value="Ribonuclease Z/Hydroxyacylglutathione hydrolase-like"/>
    <property type="match status" value="1"/>
</dbReference>
<dbReference type="PANTHER" id="PTHR42951:SF14">
    <property type="entry name" value="METALLO-BETA-LACTAMASE SUPERFAMILY PROTEIN"/>
    <property type="match status" value="1"/>
</dbReference>
<dbReference type="InterPro" id="IPR001279">
    <property type="entry name" value="Metallo-B-lactamas"/>
</dbReference>
<dbReference type="RefSeq" id="WP_132013938.1">
    <property type="nucleotide sequence ID" value="NZ_SLUN01000008.1"/>
</dbReference>
<evidence type="ECO:0000313" key="3">
    <source>
        <dbReference type="Proteomes" id="UP000295008"/>
    </source>
</evidence>